<evidence type="ECO:0000313" key="4">
    <source>
        <dbReference type="EnsemblMetazoa" id="AMEC016072-PA"/>
    </source>
</evidence>
<feature type="region of interest" description="Disordered" evidence="1">
    <location>
        <begin position="1028"/>
        <end position="1052"/>
    </location>
</feature>
<dbReference type="GO" id="GO:1902004">
    <property type="term" value="P:positive regulation of amyloid-beta formation"/>
    <property type="evidence" value="ECO:0007669"/>
    <property type="project" value="TreeGrafter"/>
</dbReference>
<dbReference type="Pfam" id="PF14959">
    <property type="entry name" value="GSAP-16"/>
    <property type="match status" value="1"/>
</dbReference>
<protein>
    <recommendedName>
        <fullName evidence="3">Gamma-secretase-activating protein C-terminal domain-containing protein</fullName>
    </recommendedName>
</protein>
<feature type="compositionally biased region" description="Basic and acidic residues" evidence="1">
    <location>
        <begin position="1039"/>
        <end position="1048"/>
    </location>
</feature>
<feature type="region of interest" description="Disordered" evidence="1">
    <location>
        <begin position="898"/>
        <end position="925"/>
    </location>
</feature>
<dbReference type="STRING" id="34690.A0A182U8X0"/>
<evidence type="ECO:0000259" key="3">
    <source>
        <dbReference type="Pfam" id="PF14959"/>
    </source>
</evidence>
<evidence type="ECO:0000256" key="2">
    <source>
        <dbReference type="SAM" id="Phobius"/>
    </source>
</evidence>
<proteinExistence type="predicted"/>
<dbReference type="InterPro" id="IPR026172">
    <property type="entry name" value="GSAP_fam"/>
</dbReference>
<sequence>MLKQENLAANFCGLLSVSGNKDVAIEWRILGKEQDSSLLASWVSFDPRKGREEQRTNIGIYMPKSKTFDVLYTFPGRENVIQASVNLTHTLLLYVTKQIKQDESGHNGDIYRAYLVEVRPKQDAAQPHLLLEVERNRQVMATFLWRKLSTFEKHYQDKFLLLVHHEHVLLYTASLKKLEQQSEEEDALAAGNSSRIDYTNPNAWELDRDGLKSETLTKAFIWAQWDPTVQALYYIHLKPTARTIFEKEDDAAGEQGEPTKRLQPTLSAFQFHDDLPTETVLNIPLNLPKIPSSSSEDIYEDDTVPLRIHDSSLNLVIVSDESGMLFVCHYYLYQPVKQREEEAPPANGGTAAQTIFDVHFAYSVTILHHGCVIHCVMPGIPWEKAKLMKPTFTLHGDHHVLVFQADLFMHLLDVGLSHEPSCHIVCAPFTRAPITQLVPCFATNNICYDSATLDLISITIPKSHLIDAFRNDTSIDNRLAIVHYFLAHSTGGDIIEIFSEILSIIMERPLHLDTVPLLKEALVAGTYASAKKGLTQDQLALFRLLPLTTCSSSKPIEAKVGKLSVGLSHETLYNTSMMLLSPQQRLSPFRKDIWTLLWDRLSDTGGSSKERPRFHQEQVREKLMYSLACYQPEALSRCTTPMSPANPIGGATFGLDFVAGAGGVGGGARARLQNDLPFVETEACTANKQELVLNVNLRELSMHLVKHSVKEVTGFRWLKNAFYDTNPATSHVHAVATRYVAAQLEQSRALCVLACRTAGLDHALAVEGSESRGFALIDQLERALQVRLFAMLERYCLAVETLAFPLPLGFCSFFSYLGYRALPFDGFMQYVEHHVFELQIDVVKVIFADIEDTPDGIRRKLSLLMILPRSRARRLLNSWNHPVSAMLRGREHAMNILSGNSVHPRGSSHLRKRDYQPKGSKYSKRRRRHLPVATCFSNGCDRFFGWFDCTRSDVKHCMPSPPSFHASRSVRKPPPAAPSSPSSCSEASSPISSSEYDQMENSSRSRNLRTYASLNALRLVTSPSSLVDLEAGSGTASDRAGEDGKEEQQPPNVTITFVSSRSTGSNGAARTRFQRFRCTSSTSSFLMQLCRDSPSDKIVRLSRRHAAAARARCLNAGLDASLKTTLLLGVGYLILASTITAVVVFATLEFRIVPSIAWYLSQGLGAARKLQQPLDNFLDLLTAKANLNELDFNLLIETTLTSVENFHM</sequence>
<organism evidence="4 5">
    <name type="scientific">Anopheles melas</name>
    <dbReference type="NCBI Taxonomy" id="34690"/>
    <lineage>
        <taxon>Eukaryota</taxon>
        <taxon>Metazoa</taxon>
        <taxon>Ecdysozoa</taxon>
        <taxon>Arthropoda</taxon>
        <taxon>Hexapoda</taxon>
        <taxon>Insecta</taxon>
        <taxon>Pterygota</taxon>
        <taxon>Neoptera</taxon>
        <taxon>Endopterygota</taxon>
        <taxon>Diptera</taxon>
        <taxon>Nematocera</taxon>
        <taxon>Culicoidea</taxon>
        <taxon>Culicidae</taxon>
        <taxon>Anophelinae</taxon>
        <taxon>Anopheles</taxon>
    </lineage>
</organism>
<feature type="compositionally biased region" description="Polar residues" evidence="1">
    <location>
        <begin position="995"/>
        <end position="1004"/>
    </location>
</feature>
<feature type="region of interest" description="Disordered" evidence="1">
    <location>
        <begin position="961"/>
        <end position="1004"/>
    </location>
</feature>
<dbReference type="AlphaFoldDB" id="A0A182U8X0"/>
<dbReference type="PANTHER" id="PTHR13630">
    <property type="entry name" value="GAMMA-SECRETASE-ACTIVATING PROTEIN"/>
    <property type="match status" value="1"/>
</dbReference>
<evidence type="ECO:0000256" key="1">
    <source>
        <dbReference type="SAM" id="MobiDB-lite"/>
    </source>
</evidence>
<dbReference type="VEuPathDB" id="VectorBase:AMEC016072"/>
<keyword evidence="2" id="KW-0472">Membrane</keyword>
<feature type="transmembrane region" description="Helical" evidence="2">
    <location>
        <begin position="1126"/>
        <end position="1148"/>
    </location>
</feature>
<name>A0A182U8X0_9DIPT</name>
<keyword evidence="2" id="KW-0812">Transmembrane</keyword>
<reference evidence="5" key="1">
    <citation type="submission" date="2014-01" db="EMBL/GenBank/DDBJ databases">
        <title>The Genome Sequence of Anopheles melas CM1001059_A (V2).</title>
        <authorList>
            <consortium name="The Broad Institute Genomics Platform"/>
            <person name="Neafsey D.E."/>
            <person name="Besansky N."/>
            <person name="Howell P."/>
            <person name="Walton C."/>
            <person name="Young S.K."/>
            <person name="Zeng Q."/>
            <person name="Gargeya S."/>
            <person name="Fitzgerald M."/>
            <person name="Haas B."/>
            <person name="Abouelleil A."/>
            <person name="Allen A.W."/>
            <person name="Alvarado L."/>
            <person name="Arachchi H.M."/>
            <person name="Berlin A.M."/>
            <person name="Chapman S.B."/>
            <person name="Gainer-Dewar J."/>
            <person name="Goldberg J."/>
            <person name="Griggs A."/>
            <person name="Gujja S."/>
            <person name="Hansen M."/>
            <person name="Howarth C."/>
            <person name="Imamovic A."/>
            <person name="Ireland A."/>
            <person name="Larimer J."/>
            <person name="McCowan C."/>
            <person name="Murphy C."/>
            <person name="Pearson M."/>
            <person name="Poon T.W."/>
            <person name="Priest M."/>
            <person name="Roberts A."/>
            <person name="Saif S."/>
            <person name="Shea T."/>
            <person name="Sisk P."/>
            <person name="Sykes S."/>
            <person name="Wortman J."/>
            <person name="Nusbaum C."/>
            <person name="Birren B."/>
        </authorList>
    </citation>
    <scope>NUCLEOTIDE SEQUENCE [LARGE SCALE GENOMIC DNA]</scope>
    <source>
        <strain evidence="5">CM1001059</strain>
    </source>
</reference>
<dbReference type="InterPro" id="IPR028010">
    <property type="entry name" value="GSAP_C_dom"/>
</dbReference>
<feature type="domain" description="Gamma-secretase-activating protein C-terminal" evidence="3">
    <location>
        <begin position="744"/>
        <end position="861"/>
    </location>
</feature>
<dbReference type="PANTHER" id="PTHR13630:SF1">
    <property type="entry name" value="GAMMA-SECRETASE-ACTIVATING PROTEIN"/>
    <property type="match status" value="1"/>
</dbReference>
<feature type="compositionally biased region" description="Low complexity" evidence="1">
    <location>
        <begin position="979"/>
        <end position="994"/>
    </location>
</feature>
<dbReference type="Proteomes" id="UP000075902">
    <property type="component" value="Unassembled WGS sequence"/>
</dbReference>
<reference evidence="4" key="2">
    <citation type="submission" date="2020-05" db="UniProtKB">
        <authorList>
            <consortium name="EnsemblMetazoa"/>
        </authorList>
    </citation>
    <scope>IDENTIFICATION</scope>
    <source>
        <strain evidence="4">CM1001059</strain>
    </source>
</reference>
<dbReference type="GO" id="GO:0005802">
    <property type="term" value="C:trans-Golgi network"/>
    <property type="evidence" value="ECO:0007669"/>
    <property type="project" value="TreeGrafter"/>
</dbReference>
<evidence type="ECO:0000313" key="5">
    <source>
        <dbReference type="Proteomes" id="UP000075902"/>
    </source>
</evidence>
<accession>A0A182U8X0</accession>
<keyword evidence="2" id="KW-1133">Transmembrane helix</keyword>
<dbReference type="EnsemblMetazoa" id="AMEC016072-RA">
    <property type="protein sequence ID" value="AMEC016072-PA"/>
    <property type="gene ID" value="AMEC016072"/>
</dbReference>
<keyword evidence="5" id="KW-1185">Reference proteome</keyword>